<dbReference type="EMBL" id="MG189906">
    <property type="protein sequence ID" value="ATS92401.1"/>
    <property type="molecule type" value="Genomic_DNA"/>
</dbReference>
<accession>A0A2D2W2N6</accession>
<evidence type="ECO:0000313" key="3">
    <source>
        <dbReference type="Proteomes" id="UP000241675"/>
    </source>
</evidence>
<dbReference type="Proteomes" id="UP000241675">
    <property type="component" value="Segment"/>
</dbReference>
<reference evidence="3" key="1">
    <citation type="submission" date="2017-10" db="EMBL/GenBank/DDBJ databases">
        <authorList>
            <person name="Peters D.L."/>
        </authorList>
    </citation>
    <scope>NUCLEOTIDE SEQUENCE [LARGE SCALE GENOMIC DNA]</scope>
</reference>
<protein>
    <submittedName>
        <fullName evidence="2">Uncharacterized protein</fullName>
    </submittedName>
</protein>
<reference evidence="2 3" key="2">
    <citation type="submission" date="2017-11" db="EMBL/GenBank/DDBJ databases">
        <title>Lysogenic conversion of Stenotrophomonas maltophilia by temperate phage DLP4.</title>
        <authorList>
            <person name="Dennis J."/>
            <person name="Stothard P."/>
        </authorList>
    </citation>
    <scope>NUCLEOTIDE SEQUENCE [LARGE SCALE GENOMIC DNA]</scope>
</reference>
<feature type="region of interest" description="Disordered" evidence="1">
    <location>
        <begin position="1"/>
        <end position="23"/>
    </location>
</feature>
<proteinExistence type="predicted"/>
<organism evidence="2 3">
    <name type="scientific">Stenotrophomonas phage vB_SmaS_DLP_5</name>
    <dbReference type="NCBI Taxonomy" id="2044561"/>
    <lineage>
        <taxon>Viruses</taxon>
        <taxon>Duplodnaviria</taxon>
        <taxon>Heunggongvirae</taxon>
        <taxon>Uroviricota</taxon>
        <taxon>Caudoviricetes</taxon>
        <taxon>Delepquintavirus</taxon>
        <taxon>Delepquintavirus DLP5</taxon>
    </lineage>
</organism>
<name>A0A2D2W2N6_9CAUD</name>
<gene>
    <name evidence="2" type="ORF">DLP05_046</name>
</gene>
<evidence type="ECO:0000313" key="2">
    <source>
        <dbReference type="EMBL" id="ATS92401.1"/>
    </source>
</evidence>
<sequence length="62" mass="7080">MMDQPIRDKIKKLDPAKHSGKDKQFAQDMIDKEATTAKAGYPLNIDLAQLTKIEQLVKAQRR</sequence>
<evidence type="ECO:0000256" key="1">
    <source>
        <dbReference type="SAM" id="MobiDB-lite"/>
    </source>
</evidence>
<keyword evidence="3" id="KW-1185">Reference proteome</keyword>